<feature type="compositionally biased region" description="Basic and acidic residues" evidence="1">
    <location>
        <begin position="251"/>
        <end position="266"/>
    </location>
</feature>
<dbReference type="OMA" id="NMIMMSR"/>
<feature type="transmembrane region" description="Helical" evidence="2">
    <location>
        <begin position="569"/>
        <end position="588"/>
    </location>
</feature>
<proteinExistence type="predicted"/>
<feature type="region of interest" description="Disordered" evidence="1">
    <location>
        <begin position="251"/>
        <end position="291"/>
    </location>
</feature>
<keyword evidence="2" id="KW-1133">Transmembrane helix</keyword>
<feature type="transmembrane region" description="Helical" evidence="2">
    <location>
        <begin position="44"/>
        <end position="65"/>
    </location>
</feature>
<keyword evidence="2" id="KW-0812">Transmembrane</keyword>
<evidence type="ECO:0008006" key="5">
    <source>
        <dbReference type="Google" id="ProtNLM"/>
    </source>
</evidence>
<sequence>MAVNGDQASQPTSEFWWIMAIRKLKEQFIEFRQFTFGKIIPSEWCIVVIILMLLWILKVLIVHLVSKYIIPYVSDTNVDAYDATLEKEATQLEKKHIPKAGKRCVIVGGSVSGLLSAVVASVHFDHVFIIEKKEMVAGHTMVAHGHQTHILLMRCIQLMDRLLSTSEKSFTENVVELGAFELSIDMADYRTNGIPRVPLNFLNFPNMIMMSRTFLESYLRSYVKKLSNVTVMENTQVEDIVWERYHEERSSDIHTKEMSKNREHPDSNSSSNHVSNTDSINTTSSKHHKIHQLRPKYYKGNIVHRAVGVKITEPSGKESIVDANLVIDCSGVYTKSPDWISAELSEIERKVKPFQKTKAKSQITNVMAIFRIKPDMLSEGFYKRDIDGKPQWLCVFTNEFPKAGRVMIYRIENGLAMFIISKLGTFEHAQKLRSKESVLQFIKNEIPSAYNHCQNCFDAFVDGGDRPVMDWSVYRRDYISFNHWEKLPALCSRRGKKAIIEGFISLGDSVASLNPYYGRGIALVAESCLALHESLKEARMAKKKSRQKHEYPEAYTFNFNFSRKLQLSFFYLYAYIWFVDYMSDLVFYPQKVTNWFMRTIVKPILSYLFYKAIEACETDQFVFLTIIRFQNMLLSWKTLLFDWRFLWHIFFPSSQPPPLHHVQLLRD</sequence>
<feature type="transmembrane region" description="Helical" evidence="2">
    <location>
        <begin position="104"/>
        <end position="124"/>
    </location>
</feature>
<keyword evidence="2" id="KW-0472">Membrane</keyword>
<name>A0A6A5B1T8_NAEFO</name>
<evidence type="ECO:0000313" key="3">
    <source>
        <dbReference type="EMBL" id="KAF0972307.1"/>
    </source>
</evidence>
<evidence type="ECO:0000256" key="1">
    <source>
        <dbReference type="SAM" id="MobiDB-lite"/>
    </source>
</evidence>
<dbReference type="Gene3D" id="3.50.50.60">
    <property type="entry name" value="FAD/NAD(P)-binding domain"/>
    <property type="match status" value="1"/>
</dbReference>
<dbReference type="AlphaFoldDB" id="A0A6A5B1T8"/>
<dbReference type="VEuPathDB" id="AmoebaDB:NF0105510"/>
<reference evidence="3 4" key="1">
    <citation type="journal article" date="2019" name="Sci. Rep.">
        <title>Nanopore sequencing improves the draft genome of the human pathogenic amoeba Naegleria fowleri.</title>
        <authorList>
            <person name="Liechti N."/>
            <person name="Schurch N."/>
            <person name="Bruggmann R."/>
            <person name="Wittwer M."/>
        </authorList>
    </citation>
    <scope>NUCLEOTIDE SEQUENCE [LARGE SCALE GENOMIC DNA]</scope>
    <source>
        <strain evidence="3 4">ATCC 30894</strain>
    </source>
</reference>
<dbReference type="OrthoDB" id="10051892at2759"/>
<organism evidence="3 4">
    <name type="scientific">Naegleria fowleri</name>
    <name type="common">Brain eating amoeba</name>
    <dbReference type="NCBI Taxonomy" id="5763"/>
    <lineage>
        <taxon>Eukaryota</taxon>
        <taxon>Discoba</taxon>
        <taxon>Heterolobosea</taxon>
        <taxon>Tetramitia</taxon>
        <taxon>Eutetramitia</taxon>
        <taxon>Vahlkampfiidae</taxon>
        <taxon>Naegleria</taxon>
    </lineage>
</organism>
<protein>
    <recommendedName>
        <fullName evidence="5">FAD-binding domain-containing protein</fullName>
    </recommendedName>
</protein>
<dbReference type="Proteomes" id="UP000444721">
    <property type="component" value="Unassembled WGS sequence"/>
</dbReference>
<dbReference type="SUPFAM" id="SSF51905">
    <property type="entry name" value="FAD/NAD(P)-binding domain"/>
    <property type="match status" value="1"/>
</dbReference>
<evidence type="ECO:0000313" key="4">
    <source>
        <dbReference type="Proteomes" id="UP000444721"/>
    </source>
</evidence>
<dbReference type="InterPro" id="IPR036188">
    <property type="entry name" value="FAD/NAD-bd_sf"/>
</dbReference>
<comment type="caution">
    <text evidence="3">The sequence shown here is derived from an EMBL/GenBank/DDBJ whole genome shotgun (WGS) entry which is preliminary data.</text>
</comment>
<dbReference type="RefSeq" id="XP_044557022.1">
    <property type="nucleotide sequence ID" value="XM_044713145.1"/>
</dbReference>
<feature type="compositionally biased region" description="Polar residues" evidence="1">
    <location>
        <begin position="267"/>
        <end position="284"/>
    </location>
</feature>
<dbReference type="VEuPathDB" id="AmoebaDB:NfTy_060680"/>
<accession>A0A6A5B1T8</accession>
<keyword evidence="4" id="KW-1185">Reference proteome</keyword>
<dbReference type="EMBL" id="VFQX01000068">
    <property type="protein sequence ID" value="KAF0972307.1"/>
    <property type="molecule type" value="Genomic_DNA"/>
</dbReference>
<evidence type="ECO:0000256" key="2">
    <source>
        <dbReference type="SAM" id="Phobius"/>
    </source>
</evidence>
<gene>
    <name evidence="3" type="ORF">FDP41_009210</name>
</gene>
<dbReference type="GeneID" id="68116427"/>
<dbReference type="VEuPathDB" id="AmoebaDB:FDP41_009210"/>